<dbReference type="Proteomes" id="UP000076532">
    <property type="component" value="Unassembled WGS sequence"/>
</dbReference>
<dbReference type="SUPFAM" id="SSF48403">
    <property type="entry name" value="Ankyrin repeat"/>
    <property type="match status" value="1"/>
</dbReference>
<name>A0A167W622_9AGAM</name>
<feature type="region of interest" description="Disordered" evidence="2">
    <location>
        <begin position="61"/>
        <end position="119"/>
    </location>
</feature>
<sequence>EYGNVLQAASWMGHDATVRLLIEKGADVNALGGQFGSALKAAISNQNCKLIVQFLLENGAIDEDSEKQAEKHRGDEETDDQDDEGDGSVQIEGEGCSTDGSSDEEWALAQEDPDDSTDD</sequence>
<protein>
    <submittedName>
        <fullName evidence="3">Uncharacterized protein</fullName>
    </submittedName>
</protein>
<dbReference type="InterPro" id="IPR002110">
    <property type="entry name" value="Ankyrin_rpt"/>
</dbReference>
<evidence type="ECO:0000256" key="1">
    <source>
        <dbReference type="PROSITE-ProRule" id="PRU00023"/>
    </source>
</evidence>
<feature type="repeat" description="ANK" evidence="1">
    <location>
        <begin position="1"/>
        <end position="33"/>
    </location>
</feature>
<evidence type="ECO:0000256" key="2">
    <source>
        <dbReference type="SAM" id="MobiDB-lite"/>
    </source>
</evidence>
<feature type="compositionally biased region" description="Basic and acidic residues" evidence="2">
    <location>
        <begin position="66"/>
        <end position="75"/>
    </location>
</feature>
<dbReference type="Pfam" id="PF13637">
    <property type="entry name" value="Ank_4"/>
    <property type="match status" value="1"/>
</dbReference>
<gene>
    <name evidence="3" type="ORF">FIBSPDRAFT_765474</name>
</gene>
<evidence type="ECO:0000313" key="4">
    <source>
        <dbReference type="Proteomes" id="UP000076532"/>
    </source>
</evidence>
<evidence type="ECO:0000313" key="3">
    <source>
        <dbReference type="EMBL" id="KZP05734.1"/>
    </source>
</evidence>
<keyword evidence="1" id="KW-0040">ANK repeat</keyword>
<dbReference type="InterPro" id="IPR036770">
    <property type="entry name" value="Ankyrin_rpt-contain_sf"/>
</dbReference>
<dbReference type="STRING" id="436010.A0A167W622"/>
<keyword evidence="4" id="KW-1185">Reference proteome</keyword>
<organism evidence="3 4">
    <name type="scientific">Athelia psychrophila</name>
    <dbReference type="NCBI Taxonomy" id="1759441"/>
    <lineage>
        <taxon>Eukaryota</taxon>
        <taxon>Fungi</taxon>
        <taxon>Dikarya</taxon>
        <taxon>Basidiomycota</taxon>
        <taxon>Agaricomycotina</taxon>
        <taxon>Agaricomycetes</taxon>
        <taxon>Agaricomycetidae</taxon>
        <taxon>Atheliales</taxon>
        <taxon>Atheliaceae</taxon>
        <taxon>Athelia</taxon>
    </lineage>
</organism>
<feature type="non-terminal residue" evidence="3">
    <location>
        <position position="1"/>
    </location>
</feature>
<dbReference type="PROSITE" id="PS50088">
    <property type="entry name" value="ANK_REPEAT"/>
    <property type="match status" value="1"/>
</dbReference>
<dbReference type="EMBL" id="KV417821">
    <property type="protein sequence ID" value="KZP05734.1"/>
    <property type="molecule type" value="Genomic_DNA"/>
</dbReference>
<accession>A0A167W622</accession>
<dbReference type="Gene3D" id="1.25.40.20">
    <property type="entry name" value="Ankyrin repeat-containing domain"/>
    <property type="match status" value="1"/>
</dbReference>
<dbReference type="AlphaFoldDB" id="A0A167W622"/>
<proteinExistence type="predicted"/>
<reference evidence="3 4" key="1">
    <citation type="journal article" date="2016" name="Mol. Biol. Evol.">
        <title>Comparative Genomics of Early-Diverging Mushroom-Forming Fungi Provides Insights into the Origins of Lignocellulose Decay Capabilities.</title>
        <authorList>
            <person name="Nagy L.G."/>
            <person name="Riley R."/>
            <person name="Tritt A."/>
            <person name="Adam C."/>
            <person name="Daum C."/>
            <person name="Floudas D."/>
            <person name="Sun H."/>
            <person name="Yadav J.S."/>
            <person name="Pangilinan J."/>
            <person name="Larsson K.H."/>
            <person name="Matsuura K."/>
            <person name="Barry K."/>
            <person name="Labutti K."/>
            <person name="Kuo R."/>
            <person name="Ohm R.A."/>
            <person name="Bhattacharya S.S."/>
            <person name="Shirouzu T."/>
            <person name="Yoshinaga Y."/>
            <person name="Martin F.M."/>
            <person name="Grigoriev I.V."/>
            <person name="Hibbett D.S."/>
        </authorList>
    </citation>
    <scope>NUCLEOTIDE SEQUENCE [LARGE SCALE GENOMIC DNA]</scope>
    <source>
        <strain evidence="3 4">CBS 109695</strain>
    </source>
</reference>
<feature type="compositionally biased region" description="Acidic residues" evidence="2">
    <location>
        <begin position="101"/>
        <end position="119"/>
    </location>
</feature>
<feature type="compositionally biased region" description="Acidic residues" evidence="2">
    <location>
        <begin position="76"/>
        <end position="86"/>
    </location>
</feature>
<dbReference type="OrthoDB" id="194358at2759"/>